<dbReference type="OrthoDB" id="7550081at2"/>
<feature type="domain" description="Calcineurin-like phosphoesterase" evidence="1">
    <location>
        <begin position="32"/>
        <end position="331"/>
    </location>
</feature>
<evidence type="ECO:0000313" key="2">
    <source>
        <dbReference type="EMBL" id="AUD79398.1"/>
    </source>
</evidence>
<accession>A0A2K9B398</accession>
<dbReference type="InterPro" id="IPR029052">
    <property type="entry name" value="Metallo-depent_PP-like"/>
</dbReference>
<protein>
    <submittedName>
        <fullName evidence="2">Metallophosphoesterase</fullName>
    </submittedName>
</protein>
<dbReference type="RefSeq" id="WP_106647213.1">
    <property type="nucleotide sequence ID" value="NZ_BMGO01000001.1"/>
</dbReference>
<keyword evidence="3" id="KW-1185">Reference proteome</keyword>
<evidence type="ECO:0000313" key="3">
    <source>
        <dbReference type="Proteomes" id="UP000232693"/>
    </source>
</evidence>
<dbReference type="Proteomes" id="UP000232693">
    <property type="component" value="Chromosome"/>
</dbReference>
<dbReference type="PANTHER" id="PTHR46546:SF4">
    <property type="entry name" value="SHEWANELLA-LIKE PROTEIN PHOSPHATASE 1"/>
    <property type="match status" value="1"/>
</dbReference>
<dbReference type="SUPFAM" id="SSF56300">
    <property type="entry name" value="Metallo-dependent phosphatases"/>
    <property type="match status" value="1"/>
</dbReference>
<proteinExistence type="predicted"/>
<dbReference type="InterPro" id="IPR004843">
    <property type="entry name" value="Calcineurin-like_PHP"/>
</dbReference>
<gene>
    <name evidence="2" type="ORF">CW740_09140</name>
</gene>
<reference evidence="2 3" key="1">
    <citation type="submission" date="2017-12" db="EMBL/GenBank/DDBJ databases">
        <title>Kangiella profundi FT102 completed genome.</title>
        <authorList>
            <person name="Xu J."/>
            <person name="Wang J."/>
            <person name="Lu Y."/>
        </authorList>
    </citation>
    <scope>NUCLEOTIDE SEQUENCE [LARGE SCALE GENOMIC DNA]</scope>
    <source>
        <strain evidence="2 3">FT102</strain>
    </source>
</reference>
<dbReference type="EMBL" id="CP025120">
    <property type="protein sequence ID" value="AUD79398.1"/>
    <property type="molecule type" value="Genomic_DNA"/>
</dbReference>
<dbReference type="GO" id="GO:0016787">
    <property type="term" value="F:hydrolase activity"/>
    <property type="evidence" value="ECO:0007669"/>
    <property type="project" value="InterPro"/>
</dbReference>
<dbReference type="Pfam" id="PF00149">
    <property type="entry name" value="Metallophos"/>
    <property type="match status" value="1"/>
</dbReference>
<dbReference type="Gene3D" id="3.60.21.10">
    <property type="match status" value="1"/>
</dbReference>
<name>A0A2K9B398_9GAMM</name>
<dbReference type="PANTHER" id="PTHR46546">
    <property type="entry name" value="SHEWANELLA-LIKE PROTEIN PHOSPHATASE 1"/>
    <property type="match status" value="1"/>
</dbReference>
<evidence type="ECO:0000259" key="1">
    <source>
        <dbReference type="Pfam" id="PF00149"/>
    </source>
</evidence>
<organism evidence="2 3">
    <name type="scientific">Kangiella profundi</name>
    <dbReference type="NCBI Taxonomy" id="1561924"/>
    <lineage>
        <taxon>Bacteria</taxon>
        <taxon>Pseudomonadati</taxon>
        <taxon>Pseudomonadota</taxon>
        <taxon>Gammaproteobacteria</taxon>
        <taxon>Kangiellales</taxon>
        <taxon>Kangiellaceae</taxon>
        <taxon>Kangiella</taxon>
    </lineage>
</organism>
<dbReference type="KEGG" id="kpd:CW740_09140"/>
<sequence length="631" mass="73008">MDRIKSSLFKVFLIFTLITSGLLNANPVQNKTVVLTDVHGDYTSLVSLLKTTDIVNDELEWSGGTATLISLGDNLDRGAESRKVIDLFMRLEDKAANSGGNVIVLLGNHEIMNIIADLRYVSDQEFLAFKPEESASYRESVYEDYLNYSKLEHSDESLKSFNQLYPPGYFGLVKAYSPSGKYGKWLLEKDTVKVYRDRLYLHAGISEELLDLGLTEQQMNSQIRQTVKSYAELYHEFIELGLFKHYFNKRERIEVLEALLAGQIKQDRFTKRSVLKKAEEFIELSQSLLITTQGPVWYRGNIYCHEYMESHTIEKALKHFGVKQILVGHTPDDSRVARSRFDGKLVLLDTGMLQAYYKGQPTAAVIENNQLRLINLKDPSNTEPQPDPVRKPLYPNQLSDEYLSQFFAKAEVISEKPLSDFYSKPLKLTFEHQGQQHNAIFKYMDSDPKLESKKRHARQDNFADRFLYDLVAYKLDRLLNLYMVPYTAAYSYKDQDGIIQYWIEVSISKTELIQSKQKLEGYCSADDEEELMQIFDLLIHNDDRNTGNKLYSIDTGYLWLIDHTRSFRNLYTLPEYDLPPVRKLSVQLEQQLKSLSKDKLKAELGILLNDKQIVALLKRRDKILQLYGHNY</sequence>
<dbReference type="AlphaFoldDB" id="A0A2K9B398"/>